<accession>A0A232LQL4</accession>
<evidence type="ECO:0000256" key="4">
    <source>
        <dbReference type="ARBA" id="ARBA00022824"/>
    </source>
</evidence>
<dbReference type="EMBL" id="NPHW01005914">
    <property type="protein sequence ID" value="OXV06288.1"/>
    <property type="molecule type" value="Genomic_DNA"/>
</dbReference>
<comment type="caution">
    <text evidence="7">The sequence shown here is derived from an EMBL/GenBank/DDBJ whole genome shotgun (WGS) entry which is preliminary data.</text>
</comment>
<keyword evidence="6" id="KW-0472">Membrane</keyword>
<dbReference type="InterPro" id="IPR052374">
    <property type="entry name" value="SERAC1"/>
</dbReference>
<evidence type="ECO:0000256" key="1">
    <source>
        <dbReference type="ARBA" id="ARBA00004173"/>
    </source>
</evidence>
<evidence type="ECO:0000313" key="7">
    <source>
        <dbReference type="EMBL" id="OXV06288.1"/>
    </source>
</evidence>
<name>A0A232LQL4_9EURO</name>
<keyword evidence="8" id="KW-1185">Reference proteome</keyword>
<proteinExistence type="predicted"/>
<comment type="subcellular location">
    <subcellularLocation>
        <location evidence="2">Endoplasmic reticulum</location>
    </subcellularLocation>
    <subcellularLocation>
        <location evidence="3">Membrane</location>
    </subcellularLocation>
    <subcellularLocation>
        <location evidence="1">Mitochondrion</location>
    </subcellularLocation>
</comment>
<evidence type="ECO:0000256" key="2">
    <source>
        <dbReference type="ARBA" id="ARBA00004240"/>
    </source>
</evidence>
<keyword evidence="4" id="KW-0256">Endoplasmic reticulum</keyword>
<gene>
    <name evidence="7" type="ORF">Egran_05944</name>
</gene>
<evidence type="ECO:0000256" key="5">
    <source>
        <dbReference type="ARBA" id="ARBA00023128"/>
    </source>
</evidence>
<evidence type="ECO:0008006" key="9">
    <source>
        <dbReference type="Google" id="ProtNLM"/>
    </source>
</evidence>
<evidence type="ECO:0000256" key="6">
    <source>
        <dbReference type="ARBA" id="ARBA00023136"/>
    </source>
</evidence>
<sequence>MPKTRRTIRREGFTCLNPEGEHEVDIVFVHGLNGHPNSTWRHSTTGFLWPRELVTQVPGARILLYGYVDAELRDSDHIRIRGLAERFLSDLVNERHEEDALVIASQNKYRGVEDRDSIYLSTVGCFFFGTPNSGTSLDASDLPGPPKIREALKYHSDEVFDLAEKFLDLDICVEGAITMYTYYETLDLPELGFLLVDETSARFKDRQDRNFIQVYKNVRHIVSKPKKPVTRGGTLWGI</sequence>
<dbReference type="AlphaFoldDB" id="A0A232LQL4"/>
<dbReference type="GO" id="GO:0005739">
    <property type="term" value="C:mitochondrion"/>
    <property type="evidence" value="ECO:0007669"/>
    <property type="project" value="UniProtKB-SubCell"/>
</dbReference>
<dbReference type="GO" id="GO:0005783">
    <property type="term" value="C:endoplasmic reticulum"/>
    <property type="evidence" value="ECO:0007669"/>
    <property type="project" value="UniProtKB-SubCell"/>
</dbReference>
<dbReference type="PANTHER" id="PTHR48182">
    <property type="entry name" value="PROTEIN SERAC1"/>
    <property type="match status" value="1"/>
</dbReference>
<protein>
    <recommendedName>
        <fullName evidence="9">DUF676 domain-containing protein</fullName>
    </recommendedName>
</protein>
<reference evidence="7 8" key="1">
    <citation type="journal article" date="2015" name="Environ. Microbiol.">
        <title>Metagenome sequence of Elaphomyces granulatus from sporocarp tissue reveals Ascomycota ectomycorrhizal fingerprints of genome expansion and a Proteobacteria-rich microbiome.</title>
        <authorList>
            <person name="Quandt C.A."/>
            <person name="Kohler A."/>
            <person name="Hesse C.N."/>
            <person name="Sharpton T.J."/>
            <person name="Martin F."/>
            <person name="Spatafora J.W."/>
        </authorList>
    </citation>
    <scope>NUCLEOTIDE SEQUENCE [LARGE SCALE GENOMIC DNA]</scope>
    <source>
        <strain evidence="7 8">OSC145934</strain>
    </source>
</reference>
<keyword evidence="5" id="KW-0496">Mitochondrion</keyword>
<organism evidence="7 8">
    <name type="scientific">Elaphomyces granulatus</name>
    <dbReference type="NCBI Taxonomy" id="519963"/>
    <lineage>
        <taxon>Eukaryota</taxon>
        <taxon>Fungi</taxon>
        <taxon>Dikarya</taxon>
        <taxon>Ascomycota</taxon>
        <taxon>Pezizomycotina</taxon>
        <taxon>Eurotiomycetes</taxon>
        <taxon>Eurotiomycetidae</taxon>
        <taxon>Eurotiales</taxon>
        <taxon>Elaphomycetaceae</taxon>
        <taxon>Elaphomyces</taxon>
    </lineage>
</organism>
<evidence type="ECO:0000256" key="3">
    <source>
        <dbReference type="ARBA" id="ARBA00004370"/>
    </source>
</evidence>
<evidence type="ECO:0000313" key="8">
    <source>
        <dbReference type="Proteomes" id="UP000243515"/>
    </source>
</evidence>
<dbReference type="OrthoDB" id="427518at2759"/>
<dbReference type="GO" id="GO:0016020">
    <property type="term" value="C:membrane"/>
    <property type="evidence" value="ECO:0007669"/>
    <property type="project" value="UniProtKB-SubCell"/>
</dbReference>
<dbReference type="Proteomes" id="UP000243515">
    <property type="component" value="Unassembled WGS sequence"/>
</dbReference>
<dbReference type="PANTHER" id="PTHR48182:SF2">
    <property type="entry name" value="PROTEIN SERAC1"/>
    <property type="match status" value="1"/>
</dbReference>